<keyword evidence="1" id="KW-0067">ATP-binding</keyword>
<evidence type="ECO:0000313" key="1">
    <source>
        <dbReference type="EMBL" id="KAJ9110287.1"/>
    </source>
</evidence>
<evidence type="ECO:0000313" key="2">
    <source>
        <dbReference type="Proteomes" id="UP001241377"/>
    </source>
</evidence>
<name>A0ACC2WF53_9TREE</name>
<comment type="caution">
    <text evidence="1">The sequence shown here is derived from an EMBL/GenBank/DDBJ whole genome shotgun (WGS) entry which is preliminary data.</text>
</comment>
<keyword evidence="2" id="KW-1185">Reference proteome</keyword>
<dbReference type="EMBL" id="JASBWR010000013">
    <property type="protein sequence ID" value="KAJ9110287.1"/>
    <property type="molecule type" value="Genomic_DNA"/>
</dbReference>
<proteinExistence type="predicted"/>
<keyword evidence="1" id="KW-0378">Hydrolase</keyword>
<accession>A0ACC2WF53</accession>
<reference evidence="1" key="1">
    <citation type="submission" date="2023-04" db="EMBL/GenBank/DDBJ databases">
        <title>Draft Genome sequencing of Naganishia species isolated from polar environments using Oxford Nanopore Technology.</title>
        <authorList>
            <person name="Leo P."/>
            <person name="Venkateswaran K."/>
        </authorList>
    </citation>
    <scope>NUCLEOTIDE SEQUENCE</scope>
    <source>
        <strain evidence="1">MNA-CCFEE 5261</strain>
    </source>
</reference>
<keyword evidence="1" id="KW-0347">Helicase</keyword>
<sequence length="533" mass="58808">MARIPVFNHSPVYCWVSLAGFKSHTLSGRLSRPPSPNPTIMSAEDLTNLKISDDSVATPVAESAEENDVAIKDDGAVETTAVDGETEGKMEEERGERGEQGEQGEQEEPRLLASTFEVNVTLADQQANPDSPLYSAKTFEDLGLHPSLLKGLYAMKFSKPSKIQEKALPLLLANPPMNMIAQSQSGTGKTAAFSLTMLSRISYDLQQPQAICLAPSRELARQTQDVVNRMGQFTPMKTFLAVKESWNRDTRVDAQIIIGTPGTVMDMIAKRVLPIKDIKVLVLDEADEMMDLQGLGDQTLRIRKMLPPSTQTLLFSATFPDKVVAFSQKFAPNANQIRLKQDELSVEGIKQFFMDCADNEAKYDVLLEIYNLLTVGQSIIFCRKRDTADEIASRMTADGHSVASLHGSKDTGDRDAIIDGFREGKTKVLITTNVIARGIDISQVTMVINYDIPTTGFGAQARADTETYLHRVGRTGRFGRQGVAINFISDANSHRWVQELQEDLGVEISAVKTQDYEEMEKVSSHILKSILKS</sequence>
<dbReference type="Proteomes" id="UP001241377">
    <property type="component" value="Unassembled WGS sequence"/>
</dbReference>
<protein>
    <submittedName>
        <fullName evidence="1">RNA helicase required for poly(A+) mRNA export</fullName>
    </submittedName>
</protein>
<organism evidence="1 2">
    <name type="scientific">Naganishia cerealis</name>
    <dbReference type="NCBI Taxonomy" id="610337"/>
    <lineage>
        <taxon>Eukaryota</taxon>
        <taxon>Fungi</taxon>
        <taxon>Dikarya</taxon>
        <taxon>Basidiomycota</taxon>
        <taxon>Agaricomycotina</taxon>
        <taxon>Tremellomycetes</taxon>
        <taxon>Filobasidiales</taxon>
        <taxon>Filobasidiaceae</taxon>
        <taxon>Naganishia</taxon>
    </lineage>
</organism>
<gene>
    <name evidence="1" type="primary">DBP5_1</name>
    <name evidence="1" type="ORF">QFC19_001690</name>
</gene>
<keyword evidence="1" id="KW-0547">Nucleotide-binding</keyword>